<evidence type="ECO:0000256" key="1">
    <source>
        <dbReference type="SAM" id="Phobius"/>
    </source>
</evidence>
<feature type="transmembrane region" description="Helical" evidence="1">
    <location>
        <begin position="36"/>
        <end position="56"/>
    </location>
</feature>
<accession>A0A934PM19</accession>
<protein>
    <recommendedName>
        <fullName evidence="4">Phospholipase D-like protein</fullName>
    </recommendedName>
</protein>
<evidence type="ECO:0000313" key="2">
    <source>
        <dbReference type="EMBL" id="MBK0370661.1"/>
    </source>
</evidence>
<dbReference type="AlphaFoldDB" id="A0A934PM19"/>
<reference evidence="2" key="1">
    <citation type="submission" date="2020-12" db="EMBL/GenBank/DDBJ databases">
        <title>Bacterial novel species Flavobacterium sp. SE-1-e isolated from soil.</title>
        <authorList>
            <person name="Jung H.-Y."/>
        </authorList>
    </citation>
    <scope>NUCLEOTIDE SEQUENCE</scope>
    <source>
        <strain evidence="2">SE-1-e</strain>
    </source>
</reference>
<evidence type="ECO:0008006" key="4">
    <source>
        <dbReference type="Google" id="ProtNLM"/>
    </source>
</evidence>
<sequence>MEIEKKNLFKKVFVIALIFSLIGAFMKITHQEYASIFLIIGIILTLAYVIIGIYEVNSSKKIQKTEKLFWTLGFVLFSFFVGLFYFLSGRTTAV</sequence>
<dbReference type="EMBL" id="JAEHFV010000005">
    <property type="protein sequence ID" value="MBK0370661.1"/>
    <property type="molecule type" value="Genomic_DNA"/>
</dbReference>
<dbReference type="RefSeq" id="WP_200106793.1">
    <property type="nucleotide sequence ID" value="NZ_JAEHFV010000005.1"/>
</dbReference>
<feature type="transmembrane region" description="Helical" evidence="1">
    <location>
        <begin position="68"/>
        <end position="87"/>
    </location>
</feature>
<proteinExistence type="predicted"/>
<keyword evidence="1" id="KW-0812">Transmembrane</keyword>
<dbReference type="Proteomes" id="UP000609172">
    <property type="component" value="Unassembled WGS sequence"/>
</dbReference>
<keyword evidence="1" id="KW-0472">Membrane</keyword>
<gene>
    <name evidence="2" type="ORF">I5M07_12550</name>
</gene>
<keyword evidence="3" id="KW-1185">Reference proteome</keyword>
<evidence type="ECO:0000313" key="3">
    <source>
        <dbReference type="Proteomes" id="UP000609172"/>
    </source>
</evidence>
<keyword evidence="1" id="KW-1133">Transmembrane helix</keyword>
<organism evidence="2 3">
    <name type="scientific">Flavobacterium agrisoli</name>
    <dbReference type="NCBI Taxonomy" id="2793066"/>
    <lineage>
        <taxon>Bacteria</taxon>
        <taxon>Pseudomonadati</taxon>
        <taxon>Bacteroidota</taxon>
        <taxon>Flavobacteriia</taxon>
        <taxon>Flavobacteriales</taxon>
        <taxon>Flavobacteriaceae</taxon>
        <taxon>Flavobacterium</taxon>
    </lineage>
</organism>
<feature type="transmembrane region" description="Helical" evidence="1">
    <location>
        <begin position="12"/>
        <end position="30"/>
    </location>
</feature>
<comment type="caution">
    <text evidence="2">The sequence shown here is derived from an EMBL/GenBank/DDBJ whole genome shotgun (WGS) entry which is preliminary data.</text>
</comment>
<name>A0A934PM19_9FLAO</name>